<proteinExistence type="predicted"/>
<name>A0A2M4DK97_ANODA</name>
<keyword evidence="2" id="KW-0812">Transmembrane</keyword>
<feature type="region of interest" description="Disordered" evidence="1">
    <location>
        <begin position="52"/>
        <end position="83"/>
    </location>
</feature>
<reference evidence="3" key="1">
    <citation type="submission" date="2018-01" db="EMBL/GenBank/DDBJ databases">
        <title>An insight into the sialome of Amazonian anophelines.</title>
        <authorList>
            <person name="Ribeiro J.M."/>
            <person name="Scarpassa V."/>
            <person name="Calvo E."/>
        </authorList>
    </citation>
    <scope>NUCLEOTIDE SEQUENCE</scope>
</reference>
<organism evidence="3">
    <name type="scientific">Anopheles darlingi</name>
    <name type="common">Mosquito</name>
    <dbReference type="NCBI Taxonomy" id="43151"/>
    <lineage>
        <taxon>Eukaryota</taxon>
        <taxon>Metazoa</taxon>
        <taxon>Ecdysozoa</taxon>
        <taxon>Arthropoda</taxon>
        <taxon>Hexapoda</taxon>
        <taxon>Insecta</taxon>
        <taxon>Pterygota</taxon>
        <taxon>Neoptera</taxon>
        <taxon>Endopterygota</taxon>
        <taxon>Diptera</taxon>
        <taxon>Nematocera</taxon>
        <taxon>Culicoidea</taxon>
        <taxon>Culicidae</taxon>
        <taxon>Anophelinae</taxon>
        <taxon>Anopheles</taxon>
    </lineage>
</organism>
<dbReference type="AlphaFoldDB" id="A0A2M4DK97"/>
<dbReference type="EMBL" id="GGFL01013787">
    <property type="protein sequence ID" value="MBW77965.1"/>
    <property type="molecule type" value="Transcribed_RNA"/>
</dbReference>
<accession>A0A2M4DK97</accession>
<feature type="transmembrane region" description="Helical" evidence="2">
    <location>
        <begin position="12"/>
        <end position="32"/>
    </location>
</feature>
<sequence length="108" mass="11937">MISGGGGGRWCYAAFWLFLSFFLFSFFSPPAIPLNSSRTNSCVLSCGSLTLPGRTTERNKEGASRAPRTHSSSSSPWHFGRAPLKHRLSTPTRVFFKHDHHPVALGTR</sequence>
<keyword evidence="2" id="KW-0472">Membrane</keyword>
<protein>
    <submittedName>
        <fullName evidence="3">Putative secreted protein</fullName>
    </submittedName>
</protein>
<evidence type="ECO:0000256" key="2">
    <source>
        <dbReference type="SAM" id="Phobius"/>
    </source>
</evidence>
<evidence type="ECO:0000256" key="1">
    <source>
        <dbReference type="SAM" id="MobiDB-lite"/>
    </source>
</evidence>
<evidence type="ECO:0000313" key="3">
    <source>
        <dbReference type="EMBL" id="MBW77965.1"/>
    </source>
</evidence>
<keyword evidence="2" id="KW-1133">Transmembrane helix</keyword>